<keyword evidence="2" id="KW-1185">Reference proteome</keyword>
<organism evidence="1 2">
    <name type="scientific">Solihabitans fulvus</name>
    <dbReference type="NCBI Taxonomy" id="1892852"/>
    <lineage>
        <taxon>Bacteria</taxon>
        <taxon>Bacillati</taxon>
        <taxon>Actinomycetota</taxon>
        <taxon>Actinomycetes</taxon>
        <taxon>Pseudonocardiales</taxon>
        <taxon>Pseudonocardiaceae</taxon>
        <taxon>Solihabitans</taxon>
    </lineage>
</organism>
<dbReference type="OrthoDB" id="3674186at2"/>
<dbReference type="SUPFAM" id="SSF53335">
    <property type="entry name" value="S-adenosyl-L-methionine-dependent methyltransferases"/>
    <property type="match status" value="1"/>
</dbReference>
<evidence type="ECO:0000313" key="1">
    <source>
        <dbReference type="EMBL" id="KAA2261301.1"/>
    </source>
</evidence>
<dbReference type="InterPro" id="IPR006764">
    <property type="entry name" value="SAM_dep_MeTrfase_SAV2177_type"/>
</dbReference>
<reference evidence="1 2" key="1">
    <citation type="submission" date="2019-09" db="EMBL/GenBank/DDBJ databases">
        <title>Goodfellowia gen. nov., a new genus of the Pseudonocardineae related to Actinoalloteichus, containing Goodfellowia coeruleoviolacea gen. nov., comb. nov. gen. nov., comb. nov.</title>
        <authorList>
            <person name="Labeda D."/>
        </authorList>
    </citation>
    <scope>NUCLEOTIDE SEQUENCE [LARGE SCALE GENOMIC DNA]</scope>
    <source>
        <strain evidence="1 2">AN110305</strain>
    </source>
</reference>
<proteinExistence type="predicted"/>
<dbReference type="Proteomes" id="UP000323454">
    <property type="component" value="Unassembled WGS sequence"/>
</dbReference>
<dbReference type="AlphaFoldDB" id="A0A5B2XEB8"/>
<evidence type="ECO:0000313" key="2">
    <source>
        <dbReference type="Proteomes" id="UP000323454"/>
    </source>
</evidence>
<comment type="caution">
    <text evidence="1">The sequence shown here is derived from an EMBL/GenBank/DDBJ whole genome shotgun (WGS) entry which is preliminary data.</text>
</comment>
<dbReference type="InterPro" id="IPR029063">
    <property type="entry name" value="SAM-dependent_MTases_sf"/>
</dbReference>
<evidence type="ECO:0008006" key="3">
    <source>
        <dbReference type="Google" id="ProtNLM"/>
    </source>
</evidence>
<dbReference type="PIRSF" id="PIRSF017393">
    <property type="entry name" value="MTase_SAV2177"/>
    <property type="match status" value="1"/>
</dbReference>
<dbReference type="EMBL" id="VUOB01000029">
    <property type="protein sequence ID" value="KAA2261301.1"/>
    <property type="molecule type" value="Genomic_DNA"/>
</dbReference>
<accession>A0A5B2XEB8</accession>
<dbReference type="Pfam" id="PF04672">
    <property type="entry name" value="Methyltransf_19"/>
    <property type="match status" value="1"/>
</dbReference>
<dbReference type="Gene3D" id="3.40.50.150">
    <property type="entry name" value="Vaccinia Virus protein VP39"/>
    <property type="match status" value="1"/>
</dbReference>
<name>A0A5B2XEB8_9PSEU</name>
<gene>
    <name evidence="1" type="ORF">F0L68_17785</name>
</gene>
<protein>
    <recommendedName>
        <fullName evidence="3">S-adenosyl methyltransferase</fullName>
    </recommendedName>
</protein>
<sequence length="276" mass="30664">MFLVEGYQASEVPPHVDLERASPSRVYDYLIGGGCNFAVDRQWAEQAIKRMPWIRAAARSNRAFLRRAVRMCAEEGVRQFLDLGSGIPTILSVHEMAWQVDRDCRVVYVDNERVAVAHSELTLAGIEGADIIEADMCDVDRVLGDPVCQRLLDLDRPIALLATASLYYIPDAELAARTVDRYLDAVPSGSYLVLSHATLGQDRRDAMKLSRVLEMTHSLTSAATARTPEWIAGLLAGLELVQPGLVYTSFWRPESLRAQDDTPWHDAMLAAVGRKP</sequence>
<reference evidence="1 2" key="2">
    <citation type="submission" date="2019-09" db="EMBL/GenBank/DDBJ databases">
        <authorList>
            <person name="Jin C."/>
        </authorList>
    </citation>
    <scope>NUCLEOTIDE SEQUENCE [LARGE SCALE GENOMIC DNA]</scope>
    <source>
        <strain evidence="1 2">AN110305</strain>
    </source>
</reference>